<dbReference type="RefSeq" id="WP_178013462.1">
    <property type="nucleotide sequence ID" value="NZ_CP058316.1"/>
</dbReference>
<reference evidence="3 4" key="1">
    <citation type="submission" date="2020-06" db="EMBL/GenBank/DDBJ databases">
        <authorList>
            <person name="Jo H."/>
        </authorList>
    </citation>
    <scope>NUCLEOTIDE SEQUENCE [LARGE SCALE GENOMIC DNA]</scope>
    <source>
        <strain evidence="3 4">I46</strain>
    </source>
</reference>
<feature type="transmembrane region" description="Helical" evidence="1">
    <location>
        <begin position="62"/>
        <end position="82"/>
    </location>
</feature>
<accession>A0A7D5EY78</accession>
<dbReference type="Proteomes" id="UP000509638">
    <property type="component" value="Chromosome"/>
</dbReference>
<keyword evidence="1" id="KW-1133">Transmembrane helix</keyword>
<protein>
    <submittedName>
        <fullName evidence="3">DUF4129 domain-containing protein</fullName>
    </submittedName>
</protein>
<keyword evidence="1" id="KW-0472">Membrane</keyword>
<organism evidence="3 4">
    <name type="scientific">Microbacterium oleivorans</name>
    <dbReference type="NCBI Taxonomy" id="273677"/>
    <lineage>
        <taxon>Bacteria</taxon>
        <taxon>Bacillati</taxon>
        <taxon>Actinomycetota</taxon>
        <taxon>Actinomycetes</taxon>
        <taxon>Micrococcales</taxon>
        <taxon>Microbacteriaceae</taxon>
        <taxon>Microbacterium</taxon>
    </lineage>
</organism>
<dbReference type="InterPro" id="IPR025403">
    <property type="entry name" value="TgpA-like_C"/>
</dbReference>
<feature type="domain" description="Protein-glutamine gamma-glutamyltransferase-like C-terminal" evidence="2">
    <location>
        <begin position="131"/>
        <end position="198"/>
    </location>
</feature>
<sequence length="210" mass="22565">MTSTPPPIAPDPDEARRWAEEELSGALYREAEPTPIDRFARGVVDTIASIFAGRVPDSLGPWLAVGAIAVVLALIVVAILIWGRPRLAARSRAPLALFGEDEARSAAELRADAEACADRGAWDEAIVLRVRAIARGLVERTILDPEPGATVHRFAADAARAFPSYRVELTSLARSFDDVRYLRRPGSAEAYAAARTLDAQLAAARAEVLA</sequence>
<proteinExistence type="predicted"/>
<evidence type="ECO:0000259" key="2">
    <source>
        <dbReference type="Pfam" id="PF13559"/>
    </source>
</evidence>
<dbReference type="AlphaFoldDB" id="A0A7D5EY78"/>
<evidence type="ECO:0000313" key="3">
    <source>
        <dbReference type="EMBL" id="QLD12584.1"/>
    </source>
</evidence>
<evidence type="ECO:0000313" key="4">
    <source>
        <dbReference type="Proteomes" id="UP000509638"/>
    </source>
</evidence>
<evidence type="ECO:0000256" key="1">
    <source>
        <dbReference type="SAM" id="Phobius"/>
    </source>
</evidence>
<gene>
    <name evidence="3" type="ORF">HW566_12875</name>
</gene>
<keyword evidence="1" id="KW-0812">Transmembrane</keyword>
<dbReference type="EMBL" id="CP058316">
    <property type="protein sequence ID" value="QLD12584.1"/>
    <property type="molecule type" value="Genomic_DNA"/>
</dbReference>
<name>A0A7D5EY78_9MICO</name>
<dbReference type="Pfam" id="PF13559">
    <property type="entry name" value="DUF4129"/>
    <property type="match status" value="1"/>
</dbReference>